<dbReference type="Gene3D" id="3.10.50.10">
    <property type="match status" value="1"/>
</dbReference>
<dbReference type="PANTHER" id="PTHR46066:SF2">
    <property type="entry name" value="CHITINASE DOMAIN-CONTAINING PROTEIN 1"/>
    <property type="match status" value="1"/>
</dbReference>
<accession>D2KFQ7</accession>
<dbReference type="GO" id="GO:0005975">
    <property type="term" value="P:carbohydrate metabolic process"/>
    <property type="evidence" value="ECO:0007669"/>
    <property type="project" value="InterPro"/>
</dbReference>
<organism evidence="2">
    <name type="scientific">Cellulosilyticum ruminicola</name>
    <dbReference type="NCBI Taxonomy" id="425254"/>
    <lineage>
        <taxon>Bacteria</taxon>
        <taxon>Bacillati</taxon>
        <taxon>Bacillota</taxon>
        <taxon>Clostridia</taxon>
        <taxon>Lachnospirales</taxon>
        <taxon>Cellulosilyticaceae</taxon>
        <taxon>Cellulosilyticum</taxon>
    </lineage>
</organism>
<proteinExistence type="predicted"/>
<dbReference type="CAZy" id="GH18">
    <property type="family name" value="Glycoside Hydrolase Family 18"/>
</dbReference>
<dbReference type="PROSITE" id="PS51910">
    <property type="entry name" value="GH18_2"/>
    <property type="match status" value="1"/>
</dbReference>
<evidence type="ECO:0000313" key="2">
    <source>
        <dbReference type="EMBL" id="ACZ98659.1"/>
    </source>
</evidence>
<dbReference type="PANTHER" id="PTHR46066">
    <property type="entry name" value="CHITINASE DOMAIN-CONTAINING PROTEIN 1 FAMILY MEMBER"/>
    <property type="match status" value="1"/>
</dbReference>
<evidence type="ECO:0000259" key="1">
    <source>
        <dbReference type="PROSITE" id="PS51910"/>
    </source>
</evidence>
<dbReference type="EMBL" id="GU211335">
    <property type="protein sequence ID" value="ACZ98659.1"/>
    <property type="molecule type" value="Genomic_DNA"/>
</dbReference>
<dbReference type="InterPro" id="IPR001223">
    <property type="entry name" value="Glyco_hydro18_cat"/>
</dbReference>
<dbReference type="InterPro" id="IPR029070">
    <property type="entry name" value="Chitinase_insertion_sf"/>
</dbReference>
<dbReference type="AlphaFoldDB" id="D2KFQ7"/>
<dbReference type="SUPFAM" id="SSF51445">
    <property type="entry name" value="(Trans)glycosidases"/>
    <property type="match status" value="1"/>
</dbReference>
<sequence length="824" mass="93829">MNTLDGKEIMVWTFMGNARMYQALRDYGDRISQIGLFSFKVKATGEIYESGVAISNMLTYINKWKHIKWLLTVSNDGTNSIFKAIRDNTSGAQDKFLSELVRIMQKYPWCDGIDIDLEKGDDYSTHAASTSLFKNIYNTVKIYDSSKLVNICLPGMTSVNGSVGGENWCVYADLNNYCDSAAIMSYGMAWAGSAPGPVSPRSWLEGIYDYASKVMNSKKVFLGMPAYGWNWQIYDTPKNIGKTYRGTSNTYYAAQNWMNGKYNFTDDKPPQPFIPIVAYWDDNNKVPWALPHVYDYMEGQDYTAHTYPQLNGTYNGRHYLTAYSKQQETSFGTIYVDRPGGKPDKEAGIVSYTDNVTTLGDEGEASFNFTIGSAGTYDIAVQLCYPFWDKNGIYISIDGNKKHFHESRLWWPYWRSTFWSSLSDNIYLSKGTHTITISVDVKGVQFFGFRVCSSFSEKPSAGDATYLLAPRKFKDVDGNMVGPDKGFKLTLEMLRRKPDSALIWYEDFQDAGMLETNYWTTLSGKWNVWRSEEYSEERVYSQLDGSGQFAWKYDGFSDIHLRARLAFPSNGSGRAGVFCGNLYCCLNITNQRVELYNGSTLIGSYSTSLSRTPDSQLRTDPSMYTIEMRIRNGKVRVYSGASYTLRFTANVSGFSGGYAGYRSDNRTVCELLRMGDAWTYEPYECFDVVMPDGITSSFGRISRSNCSWNSEFQVFTLNADVEESATRSEDISLEYDFFHSHVMTSLKCGNDYSVKIIPRDINIWISRLFLGDSDGFSILYFQDVDSLVYWANEAAYRWKLKGMCMWSLGQEDLRLWEHLPKQTP</sequence>
<dbReference type="CDD" id="cd02795">
    <property type="entry name" value="CBM6-CBM35-CBM36_like"/>
    <property type="match status" value="1"/>
</dbReference>
<feature type="domain" description="GH18" evidence="1">
    <location>
        <begin position="1"/>
        <end position="313"/>
    </location>
</feature>
<dbReference type="Gene3D" id="3.20.20.80">
    <property type="entry name" value="Glycosidases"/>
    <property type="match status" value="1"/>
</dbReference>
<protein>
    <submittedName>
        <fullName evidence="2">Gh18 chitinase-like domain</fullName>
    </submittedName>
</protein>
<dbReference type="Pfam" id="PF00704">
    <property type="entry name" value="Glyco_hydro_18"/>
    <property type="match status" value="1"/>
</dbReference>
<reference evidence="2" key="1">
    <citation type="journal article" date="2010" name="Appl. Environ. Microbiol.">
        <title>Cellulosilyticum ruminicola, a newly described rumen bacterium that possesses redundant fibrolytic-protein-encoding genes and degrades lignocellulose with multiple carbohydrate- borne fibrolytic enzymes.</title>
        <authorList>
            <person name="Cai S."/>
            <person name="Li J."/>
            <person name="Hu F.Z."/>
            <person name="Zhang K."/>
            <person name="Luo Y."/>
            <person name="Janto B."/>
            <person name="Boissy R."/>
            <person name="Ehrlich G."/>
            <person name="Dong X."/>
        </authorList>
    </citation>
    <scope>NUCLEOTIDE SEQUENCE</scope>
    <source>
        <strain evidence="2">CGMCC 1.5065</strain>
    </source>
</reference>
<dbReference type="InterPro" id="IPR017853">
    <property type="entry name" value="GH"/>
</dbReference>
<feature type="non-terminal residue" evidence="2">
    <location>
        <position position="824"/>
    </location>
</feature>
<name>D2KFQ7_9FIRM</name>
<dbReference type="Gene3D" id="2.60.120.260">
    <property type="entry name" value="Galactose-binding domain-like"/>
    <property type="match status" value="1"/>
</dbReference>